<dbReference type="PANTHER" id="PTHR10859:SF91">
    <property type="entry name" value="DOLICHYL-PHOSPHATE BETA-GLUCOSYLTRANSFERASE"/>
    <property type="match status" value="1"/>
</dbReference>
<dbReference type="InterPro" id="IPR029063">
    <property type="entry name" value="SAM-dependent_MTases_sf"/>
</dbReference>
<dbReference type="Pfam" id="PF00535">
    <property type="entry name" value="Glycos_transf_2"/>
    <property type="match status" value="1"/>
</dbReference>
<dbReference type="SUPFAM" id="SSF53448">
    <property type="entry name" value="Nucleotide-diphospho-sugar transferases"/>
    <property type="match status" value="1"/>
</dbReference>
<dbReference type="Gene3D" id="3.90.550.10">
    <property type="entry name" value="Spore Coat Polysaccharide Biosynthesis Protein SpsA, Chain A"/>
    <property type="match status" value="1"/>
</dbReference>
<evidence type="ECO:0000259" key="1">
    <source>
        <dbReference type="Pfam" id="PF00535"/>
    </source>
</evidence>
<evidence type="ECO:0000313" key="3">
    <source>
        <dbReference type="Proteomes" id="UP000034591"/>
    </source>
</evidence>
<dbReference type="GO" id="GO:0008168">
    <property type="term" value="F:methyltransferase activity"/>
    <property type="evidence" value="ECO:0007669"/>
    <property type="project" value="UniProtKB-KW"/>
</dbReference>
<reference evidence="2 3" key="1">
    <citation type="journal article" date="2015" name="Nature">
        <title>rRNA introns, odd ribosomes, and small enigmatic genomes across a large radiation of phyla.</title>
        <authorList>
            <person name="Brown C.T."/>
            <person name="Hug L.A."/>
            <person name="Thomas B.C."/>
            <person name="Sharon I."/>
            <person name="Castelle C.J."/>
            <person name="Singh A."/>
            <person name="Wilkins M.J."/>
            <person name="Williams K.H."/>
            <person name="Banfield J.F."/>
        </authorList>
    </citation>
    <scope>NUCLEOTIDE SEQUENCE [LARGE SCALE GENOMIC DNA]</scope>
</reference>
<organism evidence="2 3">
    <name type="scientific">Candidatus Woesebacteria bacterium GW2011_GWA1_37_7</name>
    <dbReference type="NCBI Taxonomy" id="1618545"/>
    <lineage>
        <taxon>Bacteria</taxon>
        <taxon>Candidatus Woeseibacteriota</taxon>
    </lineage>
</organism>
<comment type="caution">
    <text evidence="2">The sequence shown here is derived from an EMBL/GenBank/DDBJ whole genome shotgun (WGS) entry which is preliminary data.</text>
</comment>
<name>A0A0G0JHC7_9BACT</name>
<accession>A0A0G0JHC7</accession>
<dbReference type="GO" id="GO:0006487">
    <property type="term" value="P:protein N-linked glycosylation"/>
    <property type="evidence" value="ECO:0007669"/>
    <property type="project" value="TreeGrafter"/>
</dbReference>
<keyword evidence="2" id="KW-0489">Methyltransferase</keyword>
<dbReference type="EMBL" id="LBTI01000062">
    <property type="protein sequence ID" value="KKQ36164.1"/>
    <property type="molecule type" value="Genomic_DNA"/>
</dbReference>
<feature type="domain" description="Glycosyltransferase 2-like" evidence="1">
    <location>
        <begin position="227"/>
        <end position="362"/>
    </location>
</feature>
<dbReference type="GO" id="GO:0032259">
    <property type="term" value="P:methylation"/>
    <property type="evidence" value="ECO:0007669"/>
    <property type="project" value="UniProtKB-KW"/>
</dbReference>
<proteinExistence type="predicted"/>
<gene>
    <name evidence="2" type="ORF">US53_C0062G0004</name>
</gene>
<evidence type="ECO:0000313" key="2">
    <source>
        <dbReference type="EMBL" id="KKQ36164.1"/>
    </source>
</evidence>
<dbReference type="Proteomes" id="UP000034591">
    <property type="component" value="Unassembled WGS sequence"/>
</dbReference>
<dbReference type="STRING" id="1618545.US53_C0062G0004"/>
<dbReference type="PANTHER" id="PTHR10859">
    <property type="entry name" value="GLYCOSYL TRANSFERASE"/>
    <property type="match status" value="1"/>
</dbReference>
<keyword evidence="2" id="KW-0808">Transferase</keyword>
<dbReference type="CDD" id="cd04179">
    <property type="entry name" value="DPM_DPG-synthase_like"/>
    <property type="match status" value="1"/>
</dbReference>
<protein>
    <submittedName>
        <fullName evidence="2">Type 12 methyltransferase</fullName>
    </submittedName>
</protein>
<sequence>MELRSDTKLKEWKKFYRLNSYFHDDLEKLASSLIPPEVSLIEFESQGGELLSKLPNKEKLGVSSKPELLKHSQKHYKKIKFLDYASLQKLNKKFDYILLTHTLNDSEDVQKLVSSLNKLSLYNSRVIAVYFNFLWKPIFDVAEKLGLRLPQNKESSWLSEADINNFFYLEGFEKIKSGKRFIMPYKIALISDFINKVVSQIPLINIVCLTNYAIYKPIQFRNDYSVSIIIPARNEAGHMRGVLKKIPKIGKSTEIIFVEGNSSDDTYQVIKDEIANYKGSLKLKLLKQKGKGKGDAVRLGFSYAKNDLLMILDADLTVDPKELIKFYEAAANGKGDLIMGSRLIYPMEKQAMRVLNYLGNKFFSIAFSYLLDQRIKDTLCGTKVLLKSNYEKIASNRKFFGDFDPFGDYDLIFGASKLNLKIVEIPIRYKERVYGKTNISRFTHGFLLLKMVVFAAKKIKFT</sequence>
<dbReference type="InterPro" id="IPR001173">
    <property type="entry name" value="Glyco_trans_2-like"/>
</dbReference>
<dbReference type="PATRIC" id="fig|1618545.3.peg.780"/>
<dbReference type="AlphaFoldDB" id="A0A0G0JHC7"/>
<dbReference type="SUPFAM" id="SSF53335">
    <property type="entry name" value="S-adenosyl-L-methionine-dependent methyltransferases"/>
    <property type="match status" value="1"/>
</dbReference>
<dbReference type="InterPro" id="IPR029044">
    <property type="entry name" value="Nucleotide-diphossugar_trans"/>
</dbReference>